<dbReference type="RefSeq" id="WP_252439192.1">
    <property type="nucleotide sequence ID" value="NZ_JAGSOV010000034.1"/>
</dbReference>
<dbReference type="PANTHER" id="PTHR35006:SF2">
    <property type="entry name" value="GLYOXALASE FAMILY PROTEIN (AFU_ORTHOLOGUE AFUA_5G14830)"/>
    <property type="match status" value="1"/>
</dbReference>
<dbReference type="EMBL" id="JAGSOV010000034">
    <property type="protein sequence ID" value="MCO1656463.1"/>
    <property type="molecule type" value="Genomic_DNA"/>
</dbReference>
<dbReference type="CDD" id="cd07262">
    <property type="entry name" value="VOC_like"/>
    <property type="match status" value="1"/>
</dbReference>
<comment type="caution">
    <text evidence="2">The sequence shown here is derived from an EMBL/GenBank/DDBJ whole genome shotgun (WGS) entry which is preliminary data.</text>
</comment>
<accession>A0ABT1A0J7</accession>
<evidence type="ECO:0000313" key="3">
    <source>
        <dbReference type="Proteomes" id="UP001165283"/>
    </source>
</evidence>
<protein>
    <submittedName>
        <fullName evidence="2">VOC family protein</fullName>
    </submittedName>
</protein>
<organism evidence="2 3">
    <name type="scientific">Pseudonocardia humida</name>
    <dbReference type="NCBI Taxonomy" id="2800819"/>
    <lineage>
        <taxon>Bacteria</taxon>
        <taxon>Bacillati</taxon>
        <taxon>Actinomycetota</taxon>
        <taxon>Actinomycetes</taxon>
        <taxon>Pseudonocardiales</taxon>
        <taxon>Pseudonocardiaceae</taxon>
        <taxon>Pseudonocardia</taxon>
    </lineage>
</organism>
<dbReference type="PANTHER" id="PTHR35006">
    <property type="entry name" value="GLYOXALASE FAMILY PROTEIN (AFU_ORTHOLOGUE AFUA_5G14830)"/>
    <property type="match status" value="1"/>
</dbReference>
<keyword evidence="3" id="KW-1185">Reference proteome</keyword>
<evidence type="ECO:0000259" key="1">
    <source>
        <dbReference type="PROSITE" id="PS51819"/>
    </source>
</evidence>
<dbReference type="Proteomes" id="UP001165283">
    <property type="component" value="Unassembled WGS sequence"/>
</dbReference>
<evidence type="ECO:0000313" key="2">
    <source>
        <dbReference type="EMBL" id="MCO1656463.1"/>
    </source>
</evidence>
<dbReference type="InterPro" id="IPR041581">
    <property type="entry name" value="Glyoxalase_6"/>
</dbReference>
<proteinExistence type="predicted"/>
<dbReference type="SUPFAM" id="SSF54593">
    <property type="entry name" value="Glyoxalase/Bleomycin resistance protein/Dihydroxybiphenyl dioxygenase"/>
    <property type="match status" value="1"/>
</dbReference>
<feature type="domain" description="VOC" evidence="1">
    <location>
        <begin position="1"/>
        <end position="119"/>
    </location>
</feature>
<sequence>MIDHLGINCADLAAATAFYDRVLGVLGHRRLMDFGTAVGYGTRKPDFWVGTFDGVGPNRETHIAFAAPDAAHVRAFFAAALEAGAEALHEPRFWPEYHEHYYGAFVRDPDGNNVEAVCHTAQEGD</sequence>
<name>A0ABT1A0J7_9PSEU</name>
<dbReference type="Gene3D" id="3.10.180.10">
    <property type="entry name" value="2,3-Dihydroxybiphenyl 1,2-Dioxygenase, domain 1"/>
    <property type="match status" value="1"/>
</dbReference>
<dbReference type="InterPro" id="IPR037523">
    <property type="entry name" value="VOC_core"/>
</dbReference>
<dbReference type="PROSITE" id="PS51819">
    <property type="entry name" value="VOC"/>
    <property type="match status" value="1"/>
</dbReference>
<reference evidence="2" key="1">
    <citation type="submission" date="2021-04" db="EMBL/GenBank/DDBJ databases">
        <title>Pseudonocardia sp. nov., isolated from sandy soil of mangrove forest.</title>
        <authorList>
            <person name="Zan Z."/>
            <person name="Huang R."/>
            <person name="Liu W."/>
        </authorList>
    </citation>
    <scope>NUCLEOTIDE SEQUENCE</scope>
    <source>
        <strain evidence="2">S2-4</strain>
    </source>
</reference>
<dbReference type="InterPro" id="IPR029068">
    <property type="entry name" value="Glyas_Bleomycin-R_OHBP_Dase"/>
</dbReference>
<gene>
    <name evidence="2" type="ORF">KDL28_15490</name>
</gene>
<dbReference type="Pfam" id="PF18029">
    <property type="entry name" value="Glyoxalase_6"/>
    <property type="match status" value="1"/>
</dbReference>